<sequence length="105" mass="11958">MTRNSQHARNVKIANLCTIYEDDRETEEMDSAILQTRECSCEEIQKLSELEEVKTLIRLTSFEMQNVKRRVVQLISSADHLKQSMNAIQAGQVSIIDDILGSADM</sequence>
<keyword evidence="3" id="KW-1185">Reference proteome</keyword>
<proteinExistence type="predicted"/>
<gene>
    <name evidence="2" type="ORF">HINF_LOCUS30012</name>
    <name evidence="1" type="ORF">HINF_LOCUS54685</name>
</gene>
<dbReference type="EMBL" id="CATOUU010001010">
    <property type="protein sequence ID" value="CAI9967040.1"/>
    <property type="molecule type" value="Genomic_DNA"/>
</dbReference>
<evidence type="ECO:0000313" key="2">
    <source>
        <dbReference type="EMBL" id="CAL6025174.1"/>
    </source>
</evidence>
<name>A0AA86RHH3_9EUKA</name>
<organism evidence="1">
    <name type="scientific">Hexamita inflata</name>
    <dbReference type="NCBI Taxonomy" id="28002"/>
    <lineage>
        <taxon>Eukaryota</taxon>
        <taxon>Metamonada</taxon>
        <taxon>Diplomonadida</taxon>
        <taxon>Hexamitidae</taxon>
        <taxon>Hexamitinae</taxon>
        <taxon>Hexamita</taxon>
    </lineage>
</organism>
<accession>A0AA86RHH3</accession>
<reference evidence="2 3" key="2">
    <citation type="submission" date="2024-07" db="EMBL/GenBank/DDBJ databases">
        <authorList>
            <person name="Akdeniz Z."/>
        </authorList>
    </citation>
    <scope>NUCLEOTIDE SEQUENCE [LARGE SCALE GENOMIC DNA]</scope>
</reference>
<evidence type="ECO:0000313" key="1">
    <source>
        <dbReference type="EMBL" id="CAI9967040.1"/>
    </source>
</evidence>
<dbReference type="EMBL" id="CAXDID020000097">
    <property type="protein sequence ID" value="CAL6025174.1"/>
    <property type="molecule type" value="Genomic_DNA"/>
</dbReference>
<comment type="caution">
    <text evidence="1">The sequence shown here is derived from an EMBL/GenBank/DDBJ whole genome shotgun (WGS) entry which is preliminary data.</text>
</comment>
<evidence type="ECO:0000313" key="3">
    <source>
        <dbReference type="Proteomes" id="UP001642409"/>
    </source>
</evidence>
<dbReference type="Proteomes" id="UP001642409">
    <property type="component" value="Unassembled WGS sequence"/>
</dbReference>
<reference evidence="1" key="1">
    <citation type="submission" date="2023-06" db="EMBL/GenBank/DDBJ databases">
        <authorList>
            <person name="Kurt Z."/>
        </authorList>
    </citation>
    <scope>NUCLEOTIDE SEQUENCE</scope>
</reference>
<dbReference type="AlphaFoldDB" id="A0AA86RHH3"/>
<protein>
    <submittedName>
        <fullName evidence="2">Hypothetical_protein</fullName>
    </submittedName>
</protein>